<name>A0ABD5SMR3_9EURY</name>
<dbReference type="Proteomes" id="UP001596383">
    <property type="component" value="Unassembled WGS sequence"/>
</dbReference>
<reference evidence="3 4" key="1">
    <citation type="journal article" date="2019" name="Int. J. Syst. Evol. Microbiol.">
        <title>The Global Catalogue of Microorganisms (GCM) 10K type strain sequencing project: providing services to taxonomists for standard genome sequencing and annotation.</title>
        <authorList>
            <consortium name="The Broad Institute Genomics Platform"/>
            <consortium name="The Broad Institute Genome Sequencing Center for Infectious Disease"/>
            <person name="Wu L."/>
            <person name="Ma J."/>
        </authorList>
    </citation>
    <scope>NUCLEOTIDE SEQUENCE [LARGE SCALE GENOMIC DNA]</scope>
    <source>
        <strain evidence="3 4">LMG 29247</strain>
    </source>
</reference>
<keyword evidence="4" id="KW-1185">Reference proteome</keyword>
<comment type="caution">
    <text evidence="3">The sequence shown here is derived from an EMBL/GenBank/DDBJ whole genome shotgun (WGS) entry which is preliminary data.</text>
</comment>
<feature type="region of interest" description="Disordered" evidence="1">
    <location>
        <begin position="72"/>
        <end position="92"/>
    </location>
</feature>
<dbReference type="EMBL" id="JBHSWV010000253">
    <property type="protein sequence ID" value="MFC6766471.1"/>
    <property type="molecule type" value="Genomic_DNA"/>
</dbReference>
<sequence>MLATIPTSIRVVQGVAAHEGTDPMDLEPPLHAVIDTDALDALFRPAEDASAATASIEFAYRDKHVTVDSAGRVDVTADDADHGGSTGPGPGQ</sequence>
<evidence type="ECO:0000313" key="4">
    <source>
        <dbReference type="Proteomes" id="UP001596383"/>
    </source>
</evidence>
<feature type="domain" description="Halobacterial output" evidence="2">
    <location>
        <begin position="6"/>
        <end position="76"/>
    </location>
</feature>
<organism evidence="3 4">
    <name type="scientific">Natrinema soli</name>
    <dbReference type="NCBI Taxonomy" id="1930624"/>
    <lineage>
        <taxon>Archaea</taxon>
        <taxon>Methanobacteriati</taxon>
        <taxon>Methanobacteriota</taxon>
        <taxon>Stenosarchaea group</taxon>
        <taxon>Halobacteria</taxon>
        <taxon>Halobacteriales</taxon>
        <taxon>Natrialbaceae</taxon>
        <taxon>Natrinema</taxon>
    </lineage>
</organism>
<evidence type="ECO:0000259" key="2">
    <source>
        <dbReference type="Pfam" id="PF18545"/>
    </source>
</evidence>
<proteinExistence type="predicted"/>
<dbReference type="AlphaFoldDB" id="A0ABD5SMR3"/>
<evidence type="ECO:0000313" key="3">
    <source>
        <dbReference type="EMBL" id="MFC6766471.1"/>
    </source>
</evidence>
<protein>
    <submittedName>
        <fullName evidence="3">HalOD1 output domain-containing protein</fullName>
    </submittedName>
</protein>
<evidence type="ECO:0000256" key="1">
    <source>
        <dbReference type="SAM" id="MobiDB-lite"/>
    </source>
</evidence>
<gene>
    <name evidence="3" type="ORF">ACFQE6_16185</name>
</gene>
<accession>A0ABD5SMR3</accession>
<dbReference type="Pfam" id="PF18545">
    <property type="entry name" value="HalOD1"/>
    <property type="match status" value="1"/>
</dbReference>
<dbReference type="RefSeq" id="WP_273739433.1">
    <property type="nucleotide sequence ID" value="NZ_JAQIVI010000253.1"/>
</dbReference>
<dbReference type="InterPro" id="IPR040624">
    <property type="entry name" value="HalOD1"/>
</dbReference>